<evidence type="ECO:0000313" key="2">
    <source>
        <dbReference type="EMBL" id="SFS04900.1"/>
    </source>
</evidence>
<accession>A0A1I6LNP1</accession>
<feature type="domain" description="DUF218" evidence="1">
    <location>
        <begin position="39"/>
        <end position="148"/>
    </location>
</feature>
<dbReference type="EMBL" id="FOZG01000002">
    <property type="protein sequence ID" value="SFS04900.1"/>
    <property type="molecule type" value="Genomic_DNA"/>
</dbReference>
<evidence type="ECO:0000313" key="3">
    <source>
        <dbReference type="Proteomes" id="UP000198824"/>
    </source>
</evidence>
<gene>
    <name evidence="2" type="ORF">SAMN05192580_3014</name>
</gene>
<dbReference type="Pfam" id="PF02698">
    <property type="entry name" value="DUF218"/>
    <property type="match status" value="1"/>
</dbReference>
<evidence type="ECO:0000259" key="1">
    <source>
        <dbReference type="Pfam" id="PF02698"/>
    </source>
</evidence>
<dbReference type="OrthoDB" id="9812311at2"/>
<dbReference type="AlphaFoldDB" id="A0A1I6LNP1"/>
<dbReference type="CDD" id="cd06259">
    <property type="entry name" value="YdcF-like"/>
    <property type="match status" value="1"/>
</dbReference>
<sequence>MIARAASVLLLLWLLGFALFAVTIPGPAPDGERTDGVVAVTGGAGRVARGLALVQAGAARRLLVSGADRRVRKADLAAEYRVPARLIACCVDLGQESVDTRSNGDETARWIAARGYRSIRLVTTDWHMARAHYELGRALPAGVTVLPDAVPSEPGLMTLIAEYNKYLLRRVAAPLGY</sequence>
<organism evidence="2 3">
    <name type="scientific">Sphingomonas jatrophae</name>
    <dbReference type="NCBI Taxonomy" id="1166337"/>
    <lineage>
        <taxon>Bacteria</taxon>
        <taxon>Pseudomonadati</taxon>
        <taxon>Pseudomonadota</taxon>
        <taxon>Alphaproteobacteria</taxon>
        <taxon>Sphingomonadales</taxon>
        <taxon>Sphingomonadaceae</taxon>
        <taxon>Sphingomonas</taxon>
    </lineage>
</organism>
<dbReference type="InterPro" id="IPR003848">
    <property type="entry name" value="DUF218"/>
</dbReference>
<protein>
    <submittedName>
        <fullName evidence="2">Uncharacterized SAM-binding protein YcdF, DUF218 family</fullName>
    </submittedName>
</protein>
<dbReference type="STRING" id="1166337.SAMN05192580_3014"/>
<name>A0A1I6LNP1_9SPHN</name>
<reference evidence="2 3" key="1">
    <citation type="submission" date="2016-10" db="EMBL/GenBank/DDBJ databases">
        <authorList>
            <person name="de Groot N.N."/>
        </authorList>
    </citation>
    <scope>NUCLEOTIDE SEQUENCE [LARGE SCALE GENOMIC DNA]</scope>
    <source>
        <strain evidence="2 3">S5-249</strain>
    </source>
</reference>
<proteinExistence type="predicted"/>
<keyword evidence="3" id="KW-1185">Reference proteome</keyword>
<dbReference type="RefSeq" id="WP_093315791.1">
    <property type="nucleotide sequence ID" value="NZ_FOZG01000002.1"/>
</dbReference>
<dbReference type="Proteomes" id="UP000198824">
    <property type="component" value="Unassembled WGS sequence"/>
</dbReference>